<feature type="transmembrane region" description="Helical" evidence="7">
    <location>
        <begin position="504"/>
        <end position="523"/>
    </location>
</feature>
<feature type="transmembrane region" description="Helical" evidence="7">
    <location>
        <begin position="473"/>
        <end position="492"/>
    </location>
</feature>
<comment type="caution">
    <text evidence="9">The sequence shown here is derived from an EMBL/GenBank/DDBJ whole genome shotgun (WGS) entry which is preliminary data.</text>
</comment>
<keyword evidence="5 7" id="KW-0472">Membrane</keyword>
<feature type="transmembrane region" description="Helical" evidence="7">
    <location>
        <begin position="750"/>
        <end position="767"/>
    </location>
</feature>
<feature type="transmembrane region" description="Helical" evidence="7">
    <location>
        <begin position="773"/>
        <end position="800"/>
    </location>
</feature>
<evidence type="ECO:0000256" key="1">
    <source>
        <dbReference type="ARBA" id="ARBA00004651"/>
    </source>
</evidence>
<dbReference type="Proteomes" id="UP000503840">
    <property type="component" value="Unassembled WGS sequence"/>
</dbReference>
<feature type="transmembrane region" description="Helical" evidence="7">
    <location>
        <begin position="255"/>
        <end position="275"/>
    </location>
</feature>
<dbReference type="InterPro" id="IPR020846">
    <property type="entry name" value="MFS_dom"/>
</dbReference>
<feature type="transmembrane region" description="Helical" evidence="7">
    <location>
        <begin position="529"/>
        <end position="547"/>
    </location>
</feature>
<keyword evidence="4 7" id="KW-1133">Transmembrane helix</keyword>
<dbReference type="GO" id="GO:0022857">
    <property type="term" value="F:transmembrane transporter activity"/>
    <property type="evidence" value="ECO:0007669"/>
    <property type="project" value="InterPro"/>
</dbReference>
<reference evidence="9 10" key="1">
    <citation type="submission" date="2020-05" db="EMBL/GenBank/DDBJ databases">
        <title>Draft genome sequence of Desulfovibrio sp. strain HN2T.</title>
        <authorList>
            <person name="Ueno A."/>
            <person name="Tamazawa S."/>
            <person name="Tamamura S."/>
            <person name="Murakami T."/>
            <person name="Kiyama T."/>
            <person name="Inomata H."/>
            <person name="Amano Y."/>
            <person name="Miyakawa K."/>
            <person name="Tamaki H."/>
            <person name="Naganuma T."/>
            <person name="Kaneko K."/>
        </authorList>
    </citation>
    <scope>NUCLEOTIDE SEQUENCE [LARGE SCALE GENOMIC DNA]</scope>
    <source>
        <strain evidence="9 10">HN2</strain>
    </source>
</reference>
<evidence type="ECO:0000256" key="3">
    <source>
        <dbReference type="ARBA" id="ARBA00022692"/>
    </source>
</evidence>
<feature type="domain" description="Major facilitator superfamily (MFS) profile" evidence="8">
    <location>
        <begin position="435"/>
        <end position="865"/>
    </location>
</feature>
<dbReference type="EMBL" id="BLVO01000016">
    <property type="protein sequence ID" value="GFM34906.1"/>
    <property type="molecule type" value="Genomic_DNA"/>
</dbReference>
<evidence type="ECO:0000256" key="6">
    <source>
        <dbReference type="SAM" id="MobiDB-lite"/>
    </source>
</evidence>
<keyword evidence="3 7" id="KW-0812">Transmembrane</keyword>
<dbReference type="PANTHER" id="PTHR43124:SF3">
    <property type="entry name" value="CHLORAMPHENICOL EFFLUX PUMP RV0191"/>
    <property type="match status" value="1"/>
</dbReference>
<feature type="transmembrane region" description="Helical" evidence="7">
    <location>
        <begin position="686"/>
        <end position="705"/>
    </location>
</feature>
<feature type="transmembrane region" description="Helical" evidence="7">
    <location>
        <begin position="212"/>
        <end position="235"/>
    </location>
</feature>
<dbReference type="Pfam" id="PF07690">
    <property type="entry name" value="MFS_1"/>
    <property type="match status" value="1"/>
</dbReference>
<keyword evidence="2" id="KW-1003">Cell membrane</keyword>
<name>A0A7J0BMJ3_9BACT</name>
<feature type="region of interest" description="Disordered" evidence="6">
    <location>
        <begin position="112"/>
        <end position="158"/>
    </location>
</feature>
<proteinExistence type="predicted"/>
<dbReference type="RefSeq" id="WP_174406554.1">
    <property type="nucleotide sequence ID" value="NZ_BLVO01000016.1"/>
</dbReference>
<evidence type="ECO:0000313" key="10">
    <source>
        <dbReference type="Proteomes" id="UP000503840"/>
    </source>
</evidence>
<feature type="transmembrane region" description="Helical" evidence="7">
    <location>
        <begin position="439"/>
        <end position="458"/>
    </location>
</feature>
<evidence type="ECO:0000256" key="4">
    <source>
        <dbReference type="ARBA" id="ARBA00022989"/>
    </source>
</evidence>
<feature type="transmembrane region" description="Helical" evidence="7">
    <location>
        <begin position="845"/>
        <end position="863"/>
    </location>
</feature>
<feature type="transmembrane region" description="Helical" evidence="7">
    <location>
        <begin position="588"/>
        <end position="607"/>
    </location>
</feature>
<evidence type="ECO:0000256" key="2">
    <source>
        <dbReference type="ARBA" id="ARBA00022475"/>
    </source>
</evidence>
<dbReference type="AlphaFoldDB" id="A0A7J0BMJ3"/>
<evidence type="ECO:0000256" key="7">
    <source>
        <dbReference type="SAM" id="Phobius"/>
    </source>
</evidence>
<keyword evidence="10" id="KW-1185">Reference proteome</keyword>
<dbReference type="PROSITE" id="PS50850">
    <property type="entry name" value="MFS"/>
    <property type="match status" value="1"/>
</dbReference>
<dbReference type="Gene3D" id="1.20.1250.20">
    <property type="entry name" value="MFS general substrate transporter like domains"/>
    <property type="match status" value="1"/>
</dbReference>
<organism evidence="9 10">
    <name type="scientific">Desulfovibrio subterraneus</name>
    <dbReference type="NCBI Taxonomy" id="2718620"/>
    <lineage>
        <taxon>Bacteria</taxon>
        <taxon>Pseudomonadati</taxon>
        <taxon>Thermodesulfobacteriota</taxon>
        <taxon>Desulfovibrionia</taxon>
        <taxon>Desulfovibrionales</taxon>
        <taxon>Desulfovibrionaceae</taxon>
        <taxon>Desulfovibrio</taxon>
    </lineage>
</organism>
<feature type="compositionally biased region" description="Polar residues" evidence="6">
    <location>
        <begin position="118"/>
        <end position="130"/>
    </location>
</feature>
<dbReference type="InterPro" id="IPR050189">
    <property type="entry name" value="MFS_Efflux_Transporters"/>
</dbReference>
<dbReference type="PANTHER" id="PTHR43124">
    <property type="entry name" value="PURINE EFFLUX PUMP PBUE"/>
    <property type="match status" value="1"/>
</dbReference>
<evidence type="ECO:0000313" key="9">
    <source>
        <dbReference type="EMBL" id="GFM34906.1"/>
    </source>
</evidence>
<gene>
    <name evidence="9" type="ORF">DSM101010T_32710</name>
</gene>
<dbReference type="InterPro" id="IPR011701">
    <property type="entry name" value="MFS"/>
</dbReference>
<protein>
    <recommendedName>
        <fullName evidence="8">Major facilitator superfamily (MFS) profile domain-containing protein</fullName>
    </recommendedName>
</protein>
<evidence type="ECO:0000259" key="8">
    <source>
        <dbReference type="PROSITE" id="PS50850"/>
    </source>
</evidence>
<feature type="transmembrane region" description="Helical" evidence="7">
    <location>
        <begin position="559"/>
        <end position="582"/>
    </location>
</feature>
<evidence type="ECO:0000256" key="5">
    <source>
        <dbReference type="ARBA" id="ARBA00023136"/>
    </source>
</evidence>
<feature type="transmembrane region" description="Helical" evidence="7">
    <location>
        <begin position="821"/>
        <end position="839"/>
    </location>
</feature>
<dbReference type="GO" id="GO:0005886">
    <property type="term" value="C:plasma membrane"/>
    <property type="evidence" value="ECO:0007669"/>
    <property type="project" value="UniProtKB-SubCell"/>
</dbReference>
<dbReference type="InterPro" id="IPR036259">
    <property type="entry name" value="MFS_trans_sf"/>
</dbReference>
<comment type="subcellular location">
    <subcellularLocation>
        <location evidence="1">Cell membrane</location>
        <topology evidence="1">Multi-pass membrane protein</topology>
    </subcellularLocation>
</comment>
<feature type="transmembrane region" description="Helical" evidence="7">
    <location>
        <begin position="725"/>
        <end position="743"/>
    </location>
</feature>
<dbReference type="SUPFAM" id="SSF103473">
    <property type="entry name" value="MFS general substrate transporter"/>
    <property type="match status" value="1"/>
</dbReference>
<accession>A0A7J0BMJ3</accession>
<sequence length="872" mass="91145">MSGTSIRRLRVHMMLLSLGVLILTLGFNLLLSVSTLDSLAADVILSGYRSSGEHFARSVERGMRFGKPLESYAGMGEMLRQVQLGTRGVTRMEIVDATGAVLYTQAGTMEGISRSGDETVSGQDSSQISGRSGGPASGQAANEKGDNTDPNANRTRPDDLKLMQSGQASPADAVIQLADGYRILIPLQNKGLAGWLAMEISAEQVDRAAGSFLHWSLGLALGACIVVTLILTGWLGMLTGTDENRSSLHTSLGRLLLVLIGGTQLAYSAGTLVLFDSFVEQAVRTKTEIIATSVKRDFEYLIHKGVDVVTLRGKDQLLQQVVEATPELKGAYLVTPDGKTVASAGVFSSADTAIERPLDAYWTNRFSQRQHVMLLRLVLDRGTITERLFRLAMDLGTSLLISLLFLMELAKLLGLVISKSLTPDGAQNNSSYAAQALRAAGFIFFLGYDMGISFIPLLARKLYQPFWGLSEEIVIGLPISAEMVSAGIALLVSGTFSQRHGWHTTYLLGIASAAAGLLLGGLATNLPMLIAARIIAGFGFGLVLMASQLGTLGSAKAGAGLAGVFAGIFSGSICGSAAGAMIAEHMSFEAALLTGAVIILFAARAVLFGRATPASDTNVAVALGRNTAYASGTNAAFASDTNAALASGTNAASTTVSAAGSGAAKLAAASPFTGSSGLLKDPRMHLILLLAGIPAAICLTGFLHYMLPLLLNAEHVEQADIGRIFMLYGLCFITAGPLIGRWIDRTADKAVFLMLMGLLSGVALLLGTGKGVFMAAFAVVALGLAQCIAAPATMLCVLALTSAQRLGKEKTASIYRSMERIGQVAGPMLFGGAIVALGSQQALTLMGVGICSAALVFMAAWRFSSPKNSPKN</sequence>